<comment type="caution">
    <text evidence="2">The sequence shown here is derived from an EMBL/GenBank/DDBJ whole genome shotgun (WGS) entry which is preliminary data.</text>
</comment>
<evidence type="ECO:0000313" key="2">
    <source>
        <dbReference type="EMBL" id="NLR93194.1"/>
    </source>
</evidence>
<dbReference type="Pfam" id="PF04389">
    <property type="entry name" value="Peptidase_M28"/>
    <property type="match status" value="1"/>
</dbReference>
<evidence type="ECO:0000259" key="1">
    <source>
        <dbReference type="Pfam" id="PF04389"/>
    </source>
</evidence>
<dbReference type="InterPro" id="IPR045175">
    <property type="entry name" value="M28_fam"/>
</dbReference>
<organism evidence="2 3">
    <name type="scientific">Flammeovirga agarivorans</name>
    <dbReference type="NCBI Taxonomy" id="2726742"/>
    <lineage>
        <taxon>Bacteria</taxon>
        <taxon>Pseudomonadati</taxon>
        <taxon>Bacteroidota</taxon>
        <taxon>Cytophagia</taxon>
        <taxon>Cytophagales</taxon>
        <taxon>Flammeovirgaceae</taxon>
        <taxon>Flammeovirga</taxon>
    </lineage>
</organism>
<feature type="domain" description="Peptidase M28" evidence="1">
    <location>
        <begin position="223"/>
        <end position="398"/>
    </location>
</feature>
<dbReference type="SUPFAM" id="SSF53187">
    <property type="entry name" value="Zn-dependent exopeptidases"/>
    <property type="match status" value="1"/>
</dbReference>
<dbReference type="Proteomes" id="UP000585050">
    <property type="component" value="Unassembled WGS sequence"/>
</dbReference>
<protein>
    <submittedName>
        <fullName evidence="2">M20/M25/M40 family metallo-hydrolase</fullName>
    </submittedName>
</protein>
<gene>
    <name evidence="2" type="ORF">HGP29_18460</name>
</gene>
<dbReference type="InterPro" id="IPR007484">
    <property type="entry name" value="Peptidase_M28"/>
</dbReference>
<dbReference type="PANTHER" id="PTHR12147">
    <property type="entry name" value="METALLOPEPTIDASE M28 FAMILY MEMBER"/>
    <property type="match status" value="1"/>
</dbReference>
<dbReference type="EMBL" id="JABAIL010000005">
    <property type="protein sequence ID" value="NLR93194.1"/>
    <property type="molecule type" value="Genomic_DNA"/>
</dbReference>
<sequence>MYKNRIFFLYFISLSLTLSGQNIKSVKKNIKQLCSPKLHGRGYVFEGDKKAAEYIAEKFEDIELERNEKNSYYQNFPLTVNTFPNNVELVINDIKLEVGVDYIPATDSGSGTSNGELFFMDDAIFMHEEALKEFTKKDLSNSIVVYDQEQEKKRMQWSRPLMEKILQAKASIILFDDKLTFGVARWQMPKPRFYVLRNKMPEVVNSCHFTIQSQLKENYISQNVIGKIKGTETPKEFIFFTAHYDHLGAIGKQKYFAGANDNASGVAMLLEIAKYYKSNPPKSSVVFIAFGAEEAGLIGSRYYVENPTVALEKIKFLVNLDLFGTGEEGMMAVNGKVYTDQYELLSNINTKNHYLSAVKSRGKAANSDHYYFSENGVPSFFFYLMGKSWTHYHDIYDDQPLPLSDFSNAFQLITDFGDALMN</sequence>
<accession>A0A7X8SMZ1</accession>
<reference evidence="2 3" key="1">
    <citation type="submission" date="2020-04" db="EMBL/GenBank/DDBJ databases">
        <title>Flammeovirga sp. SR4, a novel species isolated from seawater.</title>
        <authorList>
            <person name="Wang X."/>
        </authorList>
    </citation>
    <scope>NUCLEOTIDE SEQUENCE [LARGE SCALE GENOMIC DNA]</scope>
    <source>
        <strain evidence="2 3">SR4</strain>
    </source>
</reference>
<dbReference type="AlphaFoldDB" id="A0A7X8SMZ1"/>
<dbReference type="Gene3D" id="3.40.630.10">
    <property type="entry name" value="Zn peptidases"/>
    <property type="match status" value="1"/>
</dbReference>
<proteinExistence type="predicted"/>
<dbReference type="GO" id="GO:0006508">
    <property type="term" value="P:proteolysis"/>
    <property type="evidence" value="ECO:0007669"/>
    <property type="project" value="InterPro"/>
</dbReference>
<keyword evidence="3" id="KW-1185">Reference proteome</keyword>
<dbReference type="PANTHER" id="PTHR12147:SF26">
    <property type="entry name" value="PEPTIDASE M28 DOMAIN-CONTAINING PROTEIN"/>
    <property type="match status" value="1"/>
</dbReference>
<dbReference type="Gene3D" id="3.50.30.30">
    <property type="match status" value="1"/>
</dbReference>
<dbReference type="GO" id="GO:0008235">
    <property type="term" value="F:metalloexopeptidase activity"/>
    <property type="evidence" value="ECO:0007669"/>
    <property type="project" value="InterPro"/>
</dbReference>
<evidence type="ECO:0000313" key="3">
    <source>
        <dbReference type="Proteomes" id="UP000585050"/>
    </source>
</evidence>
<keyword evidence="2" id="KW-0378">Hydrolase</keyword>
<name>A0A7X8SMZ1_9BACT</name>